<keyword evidence="1 2" id="KW-0378">Hydrolase</keyword>
<sequence>MGKIFECQQNVRFGHVDPAGIAYFPKIYDFIHEAFEELWQLHVGERYYHLLQEKRIGFPLVHADVDFVRPLRFGDRPLVRITCFKLGRSSLGLRYEYRVDDQVCVDARMTTVCVELDSLEPLEIPAAYRTRFEAILEDAPPKRRDSRA</sequence>
<proteinExistence type="predicted"/>
<dbReference type="CDD" id="cd00586">
    <property type="entry name" value="4HBT"/>
    <property type="match status" value="1"/>
</dbReference>
<evidence type="ECO:0000313" key="3">
    <source>
        <dbReference type="Proteomes" id="UP000319342"/>
    </source>
</evidence>
<gene>
    <name evidence="2" type="ORF">Pla163_13000</name>
</gene>
<organism evidence="2 3">
    <name type="scientific">Rohdeia mirabilis</name>
    <dbReference type="NCBI Taxonomy" id="2528008"/>
    <lineage>
        <taxon>Bacteria</taxon>
        <taxon>Pseudomonadati</taxon>
        <taxon>Planctomycetota</taxon>
        <taxon>Planctomycetia</taxon>
        <taxon>Planctomycetia incertae sedis</taxon>
        <taxon>Rohdeia</taxon>
    </lineage>
</organism>
<accession>A0A518CYA2</accession>
<name>A0A518CYA2_9BACT</name>
<evidence type="ECO:0000313" key="2">
    <source>
        <dbReference type="EMBL" id="QDU84195.1"/>
    </source>
</evidence>
<dbReference type="Gene3D" id="3.10.129.10">
    <property type="entry name" value="Hotdog Thioesterase"/>
    <property type="match status" value="1"/>
</dbReference>
<reference evidence="2 3" key="1">
    <citation type="submission" date="2019-02" db="EMBL/GenBank/DDBJ databases">
        <title>Deep-cultivation of Planctomycetes and their phenomic and genomic characterization uncovers novel biology.</title>
        <authorList>
            <person name="Wiegand S."/>
            <person name="Jogler M."/>
            <person name="Boedeker C."/>
            <person name="Pinto D."/>
            <person name="Vollmers J."/>
            <person name="Rivas-Marin E."/>
            <person name="Kohn T."/>
            <person name="Peeters S.H."/>
            <person name="Heuer A."/>
            <person name="Rast P."/>
            <person name="Oberbeckmann S."/>
            <person name="Bunk B."/>
            <person name="Jeske O."/>
            <person name="Meyerdierks A."/>
            <person name="Storesund J.E."/>
            <person name="Kallscheuer N."/>
            <person name="Luecker S."/>
            <person name="Lage O.M."/>
            <person name="Pohl T."/>
            <person name="Merkel B.J."/>
            <person name="Hornburger P."/>
            <person name="Mueller R.-W."/>
            <person name="Bruemmer F."/>
            <person name="Labrenz M."/>
            <person name="Spormann A.M."/>
            <person name="Op den Camp H."/>
            <person name="Overmann J."/>
            <person name="Amann R."/>
            <person name="Jetten M.S.M."/>
            <person name="Mascher T."/>
            <person name="Medema M.H."/>
            <person name="Devos D.P."/>
            <person name="Kaster A.-K."/>
            <person name="Ovreas L."/>
            <person name="Rohde M."/>
            <person name="Galperin M.Y."/>
            <person name="Jogler C."/>
        </authorList>
    </citation>
    <scope>NUCLEOTIDE SEQUENCE [LARGE SCALE GENOMIC DNA]</scope>
    <source>
        <strain evidence="2 3">Pla163</strain>
    </source>
</reference>
<dbReference type="PANTHER" id="PTHR31793:SF37">
    <property type="entry name" value="ACYL-COA THIOESTER HYDROLASE YBGC"/>
    <property type="match status" value="1"/>
</dbReference>
<dbReference type="SUPFAM" id="SSF54637">
    <property type="entry name" value="Thioesterase/thiol ester dehydrase-isomerase"/>
    <property type="match status" value="1"/>
</dbReference>
<evidence type="ECO:0000256" key="1">
    <source>
        <dbReference type="ARBA" id="ARBA00022801"/>
    </source>
</evidence>
<dbReference type="EMBL" id="CP036290">
    <property type="protein sequence ID" value="QDU84195.1"/>
    <property type="molecule type" value="Genomic_DNA"/>
</dbReference>
<protein>
    <submittedName>
        <fullName evidence="2">1,4-dihydroxy-2-naphthoyl-CoA hydrolase</fullName>
        <ecNumber evidence="2">3.1.2.28</ecNumber>
    </submittedName>
</protein>
<dbReference type="Proteomes" id="UP000319342">
    <property type="component" value="Chromosome"/>
</dbReference>
<dbReference type="RefSeq" id="WP_145185288.1">
    <property type="nucleotide sequence ID" value="NZ_CP036290.1"/>
</dbReference>
<dbReference type="EC" id="3.1.2.28" evidence="2"/>
<dbReference type="AlphaFoldDB" id="A0A518CYA2"/>
<dbReference type="OrthoDB" id="21822at2"/>
<dbReference type="GO" id="GO:0061522">
    <property type="term" value="F:1,4-dihydroxy-2-naphthoyl-CoA thioesterase activity"/>
    <property type="evidence" value="ECO:0007669"/>
    <property type="project" value="UniProtKB-EC"/>
</dbReference>
<dbReference type="InterPro" id="IPR050563">
    <property type="entry name" value="4-hydroxybenzoyl-CoA_TE"/>
</dbReference>
<keyword evidence="3" id="KW-1185">Reference proteome</keyword>
<dbReference type="Pfam" id="PF13279">
    <property type="entry name" value="4HBT_2"/>
    <property type="match status" value="1"/>
</dbReference>
<dbReference type="InterPro" id="IPR029069">
    <property type="entry name" value="HotDog_dom_sf"/>
</dbReference>
<dbReference type="GO" id="GO:0047617">
    <property type="term" value="F:fatty acyl-CoA hydrolase activity"/>
    <property type="evidence" value="ECO:0007669"/>
    <property type="project" value="TreeGrafter"/>
</dbReference>
<dbReference type="PANTHER" id="PTHR31793">
    <property type="entry name" value="4-HYDROXYBENZOYL-COA THIOESTERASE FAMILY MEMBER"/>
    <property type="match status" value="1"/>
</dbReference>